<comment type="caution">
    <text evidence="2">The sequence shown here is derived from an EMBL/GenBank/DDBJ whole genome shotgun (WGS) entry which is preliminary data.</text>
</comment>
<keyword evidence="3" id="KW-1185">Reference proteome</keyword>
<gene>
    <name evidence="2" type="ORF">MPNT_520007</name>
</gene>
<proteinExistence type="predicted"/>
<feature type="region of interest" description="Disordered" evidence="1">
    <location>
        <begin position="1"/>
        <end position="27"/>
    </location>
</feature>
<evidence type="ECO:0000313" key="2">
    <source>
        <dbReference type="EMBL" id="CAF0703229.1"/>
    </source>
</evidence>
<evidence type="ECO:0000313" key="3">
    <source>
        <dbReference type="Proteomes" id="UP000663859"/>
    </source>
</evidence>
<dbReference type="Proteomes" id="UP000663859">
    <property type="component" value="Unassembled WGS sequence"/>
</dbReference>
<accession>A0A8J2BKN4</accession>
<evidence type="ECO:0000256" key="1">
    <source>
        <dbReference type="SAM" id="MobiDB-lite"/>
    </source>
</evidence>
<reference evidence="2" key="1">
    <citation type="submission" date="2021-02" db="EMBL/GenBank/DDBJ databases">
        <authorList>
            <person name="Cremers G."/>
            <person name="Picone N."/>
        </authorList>
    </citation>
    <scope>NUCLEOTIDE SEQUENCE</scope>
    <source>
        <strain evidence="2">PQ17</strain>
    </source>
</reference>
<name>A0A8J2BKN4_9BACT</name>
<dbReference type="EMBL" id="CAJNOB010000048">
    <property type="protein sequence ID" value="CAF0703229.1"/>
    <property type="molecule type" value="Genomic_DNA"/>
</dbReference>
<dbReference type="AlphaFoldDB" id="A0A8J2BKN4"/>
<organism evidence="2 3">
    <name type="scientific">Candidatus Methylacidithermus pantelleriae</name>
    <dbReference type="NCBI Taxonomy" id="2744239"/>
    <lineage>
        <taxon>Bacteria</taxon>
        <taxon>Pseudomonadati</taxon>
        <taxon>Verrucomicrobiota</taxon>
        <taxon>Methylacidiphilae</taxon>
        <taxon>Methylacidiphilales</taxon>
        <taxon>Methylacidiphilaceae</taxon>
        <taxon>Candidatus Methylacidithermus</taxon>
    </lineage>
</organism>
<protein>
    <submittedName>
        <fullName evidence="2">Uncharacterized protein</fullName>
    </submittedName>
</protein>
<sequence>MHQPVARFDQDDANLGISRSGAISPLPMAVHPGADLTDGPSRSTTVCQRKTRRTQANCPSQSAFSWPLDTGAWRATPSGCGDSARTMTVPVSKYSAGRSKRPSFRLRQTVF</sequence>